<sequence>MLYKISYKYIIECVKPHGVATQSKNTAVPDMESMLKIHIFSCGPQIGEPYLPIIHRLDQPVKGILVFAKTPLAARELNRQMQNACFEKYYRAQVDGTPPDKEGTLENYMLKDGRTNTSSICTREVPGAKPARLHYKIVEEGQGYFKMGHPETSWGRGKLRFPPSPFRAPKKDIPARMSFCRLSNLNQ</sequence>
<organism evidence="6 7">
    <name type="scientific">Extibacter muris</name>
    <dbReference type="NCBI Taxonomy" id="1796622"/>
    <lineage>
        <taxon>Bacteria</taxon>
        <taxon>Bacillati</taxon>
        <taxon>Bacillota</taxon>
        <taxon>Clostridia</taxon>
        <taxon>Lachnospirales</taxon>
        <taxon>Lachnospiraceae</taxon>
        <taxon>Extibacter</taxon>
    </lineage>
</organism>
<evidence type="ECO:0000259" key="5">
    <source>
        <dbReference type="Pfam" id="PF00849"/>
    </source>
</evidence>
<evidence type="ECO:0000256" key="2">
    <source>
        <dbReference type="ARBA" id="ARBA00010876"/>
    </source>
</evidence>
<name>A0A4R4FA50_9FIRM</name>
<dbReference type="InterPro" id="IPR006145">
    <property type="entry name" value="PsdUridine_synth_RsuA/RluA"/>
</dbReference>
<dbReference type="AlphaFoldDB" id="A0A4R4FA50"/>
<comment type="catalytic activity">
    <reaction evidence="1">
        <text>a uridine in RNA = a pseudouridine in RNA</text>
        <dbReference type="Rhea" id="RHEA:48348"/>
        <dbReference type="Rhea" id="RHEA-COMP:12068"/>
        <dbReference type="Rhea" id="RHEA-COMP:12069"/>
        <dbReference type="ChEBI" id="CHEBI:65314"/>
        <dbReference type="ChEBI" id="CHEBI:65315"/>
    </reaction>
</comment>
<dbReference type="RefSeq" id="WP_132280299.1">
    <property type="nucleotide sequence ID" value="NZ_JAOBST010000087.1"/>
</dbReference>
<keyword evidence="7" id="KW-1185">Reference proteome</keyword>
<dbReference type="Pfam" id="PF00849">
    <property type="entry name" value="PseudoU_synth_2"/>
    <property type="match status" value="1"/>
</dbReference>
<dbReference type="EMBL" id="SMMX01000019">
    <property type="protein sequence ID" value="TDA20502.1"/>
    <property type="molecule type" value="Genomic_DNA"/>
</dbReference>
<dbReference type="GO" id="GO:0009982">
    <property type="term" value="F:pseudouridine synthase activity"/>
    <property type="evidence" value="ECO:0007669"/>
    <property type="project" value="InterPro"/>
</dbReference>
<feature type="domain" description="Pseudouridine synthase RsuA/RluA-like" evidence="5">
    <location>
        <begin position="12"/>
        <end position="141"/>
    </location>
</feature>
<comment type="similarity">
    <text evidence="2">Belongs to the pseudouridine synthase RluA family.</text>
</comment>
<evidence type="ECO:0000256" key="3">
    <source>
        <dbReference type="ARBA" id="ARBA00031870"/>
    </source>
</evidence>
<protein>
    <recommendedName>
        <fullName evidence="3">RNA pseudouridylate synthase</fullName>
    </recommendedName>
    <alternativeName>
        <fullName evidence="4">RNA-uridine isomerase</fullName>
    </alternativeName>
</protein>
<dbReference type="InterPro" id="IPR050188">
    <property type="entry name" value="RluA_PseudoU_synthase"/>
</dbReference>
<dbReference type="PANTHER" id="PTHR21600:SF87">
    <property type="entry name" value="RNA PSEUDOURIDYLATE SYNTHASE DOMAIN-CONTAINING PROTEIN 1"/>
    <property type="match status" value="1"/>
</dbReference>
<comment type="caution">
    <text evidence="6">The sequence shown here is derived from an EMBL/GenBank/DDBJ whole genome shotgun (WGS) entry which is preliminary data.</text>
</comment>
<proteinExistence type="inferred from homology"/>
<evidence type="ECO:0000256" key="1">
    <source>
        <dbReference type="ARBA" id="ARBA00000073"/>
    </source>
</evidence>
<reference evidence="6 7" key="1">
    <citation type="journal article" date="2016" name="Nat. Microbiol.">
        <title>The Mouse Intestinal Bacterial Collection (miBC) provides host-specific insight into cultured diversity and functional potential of the gut microbiota.</title>
        <authorList>
            <person name="Lagkouvardos I."/>
            <person name="Pukall R."/>
            <person name="Abt B."/>
            <person name="Foesel B.U."/>
            <person name="Meier-Kolthoff J.P."/>
            <person name="Kumar N."/>
            <person name="Bresciani A."/>
            <person name="Martinez I."/>
            <person name="Just S."/>
            <person name="Ziegler C."/>
            <person name="Brugiroux S."/>
            <person name="Garzetti D."/>
            <person name="Wenning M."/>
            <person name="Bui T.P."/>
            <person name="Wang J."/>
            <person name="Hugenholtz F."/>
            <person name="Plugge C.M."/>
            <person name="Peterson D.A."/>
            <person name="Hornef M.W."/>
            <person name="Baines J.F."/>
            <person name="Smidt H."/>
            <person name="Walter J."/>
            <person name="Kristiansen K."/>
            <person name="Nielsen H.B."/>
            <person name="Haller D."/>
            <person name="Overmann J."/>
            <person name="Stecher B."/>
            <person name="Clavel T."/>
        </authorList>
    </citation>
    <scope>NUCLEOTIDE SEQUENCE [LARGE SCALE GENOMIC DNA]</scope>
    <source>
        <strain evidence="6 7">DSM 28560</strain>
    </source>
</reference>
<dbReference type="GO" id="GO:0000455">
    <property type="term" value="P:enzyme-directed rRNA pseudouridine synthesis"/>
    <property type="evidence" value="ECO:0007669"/>
    <property type="project" value="TreeGrafter"/>
</dbReference>
<dbReference type="InterPro" id="IPR020103">
    <property type="entry name" value="PsdUridine_synth_cat_dom_sf"/>
</dbReference>
<dbReference type="CDD" id="cd02869">
    <property type="entry name" value="PseudoU_synth_RluA_like"/>
    <property type="match status" value="1"/>
</dbReference>
<gene>
    <name evidence="6" type="ORF">E1963_16360</name>
</gene>
<evidence type="ECO:0000313" key="7">
    <source>
        <dbReference type="Proteomes" id="UP000295710"/>
    </source>
</evidence>
<dbReference type="SUPFAM" id="SSF55120">
    <property type="entry name" value="Pseudouridine synthase"/>
    <property type="match status" value="1"/>
</dbReference>
<evidence type="ECO:0000313" key="6">
    <source>
        <dbReference type="EMBL" id="TDA20502.1"/>
    </source>
</evidence>
<dbReference type="GO" id="GO:0140098">
    <property type="term" value="F:catalytic activity, acting on RNA"/>
    <property type="evidence" value="ECO:0007669"/>
    <property type="project" value="UniProtKB-ARBA"/>
</dbReference>
<dbReference type="GO" id="GO:0003723">
    <property type="term" value="F:RNA binding"/>
    <property type="evidence" value="ECO:0007669"/>
    <property type="project" value="InterPro"/>
</dbReference>
<dbReference type="PANTHER" id="PTHR21600">
    <property type="entry name" value="MITOCHONDRIAL RNA PSEUDOURIDINE SYNTHASE"/>
    <property type="match status" value="1"/>
</dbReference>
<accession>A0A4R4FA50</accession>
<evidence type="ECO:0000256" key="4">
    <source>
        <dbReference type="ARBA" id="ARBA00033164"/>
    </source>
</evidence>
<dbReference type="Proteomes" id="UP000295710">
    <property type="component" value="Unassembled WGS sequence"/>
</dbReference>
<dbReference type="Gene3D" id="3.30.2350.10">
    <property type="entry name" value="Pseudouridine synthase"/>
    <property type="match status" value="1"/>
</dbReference>